<dbReference type="EMBL" id="ONZQ02000004">
    <property type="protein sequence ID" value="SPO00958.1"/>
    <property type="molecule type" value="Genomic_DNA"/>
</dbReference>
<gene>
    <name evidence="9" type="ORF">DNG_03706</name>
</gene>
<reference evidence="9" key="1">
    <citation type="submission" date="2018-03" db="EMBL/GenBank/DDBJ databases">
        <authorList>
            <person name="Guldener U."/>
        </authorList>
    </citation>
    <scope>NUCLEOTIDE SEQUENCE</scope>
</reference>
<evidence type="ECO:0000256" key="6">
    <source>
        <dbReference type="ARBA" id="ARBA00033752"/>
    </source>
</evidence>
<protein>
    <recommendedName>
        <fullName evidence="7">Large ribosomal subunit protein mL54</fullName>
    </recommendedName>
</protein>
<sequence length="204" mass="22025">MICRQCIRRATALTRQPLLTRPISTFPALRSATESAAATPALSTPTTAPGEGADPSSNAPAAEPKSSCPAGTVLTGLNYFAGKQDPVALPDDEYPAWLWRCLEYPKNDTSAADGAADEFSKSKKQRRLVAKRQRLLEAKILASGDVEALAPKVPLQHQSVNLPDGGSGSLPEVLEAAQKREELKKAMRRERKAQIKEANYLKSM</sequence>
<evidence type="ECO:0000256" key="8">
    <source>
        <dbReference type="SAM" id="MobiDB-lite"/>
    </source>
</evidence>
<dbReference type="InterPro" id="IPR013870">
    <property type="entry name" value="Ribosomal_mL54"/>
</dbReference>
<dbReference type="GO" id="GO:0003735">
    <property type="term" value="F:structural constituent of ribosome"/>
    <property type="evidence" value="ECO:0007669"/>
    <property type="project" value="TreeGrafter"/>
</dbReference>
<dbReference type="Proteomes" id="UP001187682">
    <property type="component" value="Unassembled WGS sequence"/>
</dbReference>
<dbReference type="AlphaFoldDB" id="A0AAE8STU6"/>
<dbReference type="PANTHER" id="PTHR28595:SF1">
    <property type="entry name" value="LARGE RIBOSOMAL SUBUNIT PROTEIN ML54"/>
    <property type="match status" value="1"/>
</dbReference>
<evidence type="ECO:0000256" key="2">
    <source>
        <dbReference type="ARBA" id="ARBA00022946"/>
    </source>
</evidence>
<proteinExistence type="inferred from homology"/>
<feature type="region of interest" description="Disordered" evidence="8">
    <location>
        <begin position="34"/>
        <end position="67"/>
    </location>
</feature>
<keyword evidence="2" id="KW-0809">Transit peptide</keyword>
<evidence type="ECO:0000313" key="10">
    <source>
        <dbReference type="Proteomes" id="UP001187682"/>
    </source>
</evidence>
<keyword evidence="4" id="KW-0496">Mitochondrion</keyword>
<comment type="subcellular location">
    <subcellularLocation>
        <location evidence="1">Mitochondrion</location>
    </subcellularLocation>
</comment>
<evidence type="ECO:0000256" key="4">
    <source>
        <dbReference type="ARBA" id="ARBA00023128"/>
    </source>
</evidence>
<evidence type="ECO:0000313" key="9">
    <source>
        <dbReference type="EMBL" id="SPO00958.1"/>
    </source>
</evidence>
<evidence type="ECO:0000256" key="7">
    <source>
        <dbReference type="ARBA" id="ARBA00035179"/>
    </source>
</evidence>
<dbReference type="Pfam" id="PF08561">
    <property type="entry name" value="Ribosomal_L37"/>
    <property type="match status" value="1"/>
</dbReference>
<organism evidence="9 10">
    <name type="scientific">Cephalotrichum gorgonifer</name>
    <dbReference type="NCBI Taxonomy" id="2041049"/>
    <lineage>
        <taxon>Eukaryota</taxon>
        <taxon>Fungi</taxon>
        <taxon>Dikarya</taxon>
        <taxon>Ascomycota</taxon>
        <taxon>Pezizomycotina</taxon>
        <taxon>Sordariomycetes</taxon>
        <taxon>Hypocreomycetidae</taxon>
        <taxon>Microascales</taxon>
        <taxon>Microascaceae</taxon>
        <taxon>Cephalotrichum</taxon>
    </lineage>
</organism>
<keyword evidence="5" id="KW-0687">Ribonucleoprotein</keyword>
<feature type="compositionally biased region" description="Low complexity" evidence="8">
    <location>
        <begin position="34"/>
        <end position="49"/>
    </location>
</feature>
<evidence type="ECO:0000256" key="1">
    <source>
        <dbReference type="ARBA" id="ARBA00004173"/>
    </source>
</evidence>
<dbReference type="GO" id="GO:0005762">
    <property type="term" value="C:mitochondrial large ribosomal subunit"/>
    <property type="evidence" value="ECO:0007669"/>
    <property type="project" value="TreeGrafter"/>
</dbReference>
<name>A0AAE8STU6_9PEZI</name>
<evidence type="ECO:0000256" key="5">
    <source>
        <dbReference type="ARBA" id="ARBA00023274"/>
    </source>
</evidence>
<comment type="caution">
    <text evidence="9">The sequence shown here is derived from an EMBL/GenBank/DDBJ whole genome shotgun (WGS) entry which is preliminary data.</text>
</comment>
<keyword evidence="3 9" id="KW-0689">Ribosomal protein</keyword>
<dbReference type="PANTHER" id="PTHR28595">
    <property type="entry name" value="39S RIBOSOMAL PROTEIN L54, MITOCHONDRIAL"/>
    <property type="match status" value="1"/>
</dbReference>
<accession>A0AAE8STU6</accession>
<comment type="similarity">
    <text evidence="6">Belongs to the mitochondrion-specific ribosomal protein mL54 family.</text>
</comment>
<evidence type="ECO:0000256" key="3">
    <source>
        <dbReference type="ARBA" id="ARBA00022980"/>
    </source>
</evidence>
<keyword evidence="10" id="KW-1185">Reference proteome</keyword>